<dbReference type="Proteomes" id="UP000494216">
    <property type="component" value="Unassembled WGS sequence"/>
</dbReference>
<evidence type="ECO:0000256" key="2">
    <source>
        <dbReference type="ARBA" id="ARBA00022692"/>
    </source>
</evidence>
<evidence type="ECO:0000256" key="1">
    <source>
        <dbReference type="ARBA" id="ARBA00004127"/>
    </source>
</evidence>
<feature type="transmembrane region" description="Helical" evidence="5">
    <location>
        <begin position="63"/>
        <end position="95"/>
    </location>
</feature>
<evidence type="ECO:0000256" key="4">
    <source>
        <dbReference type="ARBA" id="ARBA00023136"/>
    </source>
</evidence>
<organism evidence="7 8">
    <name type="scientific">Candidatus Methylobacter favarea</name>
    <dbReference type="NCBI Taxonomy" id="2707345"/>
    <lineage>
        <taxon>Bacteria</taxon>
        <taxon>Pseudomonadati</taxon>
        <taxon>Pseudomonadota</taxon>
        <taxon>Gammaproteobacteria</taxon>
        <taxon>Methylococcales</taxon>
        <taxon>Methylococcaceae</taxon>
        <taxon>Methylobacter</taxon>
    </lineage>
</organism>
<feature type="transmembrane region" description="Helical" evidence="5">
    <location>
        <begin position="239"/>
        <end position="272"/>
    </location>
</feature>
<reference evidence="7 8" key="1">
    <citation type="submission" date="2020-02" db="EMBL/GenBank/DDBJ databases">
        <authorList>
            <person name="Hogendoorn C."/>
        </authorList>
    </citation>
    <scope>NUCLEOTIDE SEQUENCE [LARGE SCALE GENOMIC DNA]</scope>
    <source>
        <strain evidence="7">METHB21</strain>
    </source>
</reference>
<dbReference type="InterPro" id="IPR052964">
    <property type="entry name" value="Sporulation_signal_mat"/>
</dbReference>
<dbReference type="SMART" id="SM00752">
    <property type="entry name" value="HTTM"/>
    <property type="match status" value="1"/>
</dbReference>
<evidence type="ECO:0000256" key="3">
    <source>
        <dbReference type="ARBA" id="ARBA00022989"/>
    </source>
</evidence>
<sequence>MYKFITSKILTLHSRNTSATGIGLFRLFYGLVTLQEIIFLAYFNHLIFDPIPYLDVEFPMIPLFLYLWMVVACLIVIGYRYRFAVICNYLFWIVFVNFTPMQRDFDGGFDALMISAGFFLLFMPGDRAFSIDNLRYKLSTPFIHYRSFIPRTVSDLDYYLPVAICLGFVYFDSAIHKLFAEHWRHGLGSWLPLTQPYYVSAIDTSYLLNNELLQKTIGYAVIIFQFTFIFLFANSRFRIIYLLIGLGLHVGIILFLNVYPYGMGMLIFYILLIPRQWLETVGNRVKAKSSALVVFYDQQCPLCNRAVLSLNHFDIFRCIDFKSAQEHAAHYPALASFSQDTLLTDLYALDKNNRIYYGLDTYIRIFIKMRYLAPLGLILSLPVIYQCASKQYRTIADSRIRLPCSAECPVPSKLQDDTFYHRIFEGIAVRKPKAFLRKFAKILTALLLLQLNSSIHYGIIYRLHIDTRQNPVIAAISQASNSLIQISHTFFGITPHALYLHDHFAGYDHILAITYIDPLGIERWLPFVNEQGRLLAPNWGRVQSMWANIAVTPTIDNQRLHKFIMKVTAFWGIKTGLILDNTRFHIKLKKISSPVYWVHDQLHQNFESEWQTIGTVKWAKNIISFDLPEDINSL</sequence>
<gene>
    <name evidence="7" type="ORF">METHB2_720009</name>
</gene>
<protein>
    <submittedName>
        <fullName evidence="7">Thiol-Disulfide oxidoreductase DCC</fullName>
    </submittedName>
</protein>
<accession>A0A8S0X9Q3</accession>
<evidence type="ECO:0000313" key="8">
    <source>
        <dbReference type="Proteomes" id="UP000494216"/>
    </source>
</evidence>
<dbReference type="PANTHER" id="PTHR39535">
    <property type="entry name" value="SPORULATION-DELAYING PROTEIN SDPB"/>
    <property type="match status" value="1"/>
</dbReference>
<proteinExistence type="predicted"/>
<feature type="transmembrane region" description="Helical" evidence="5">
    <location>
        <begin position="107"/>
        <end position="125"/>
    </location>
</feature>
<feature type="domain" description="HTTM-like" evidence="6">
    <location>
        <begin position="14"/>
        <end position="277"/>
    </location>
</feature>
<dbReference type="InterPro" id="IPR011020">
    <property type="entry name" value="HTTM-like"/>
</dbReference>
<comment type="subcellular location">
    <subcellularLocation>
        <location evidence="1">Endomembrane system</location>
        <topology evidence="1">Multi-pass membrane protein</topology>
    </subcellularLocation>
</comment>
<dbReference type="GO" id="GO:0012505">
    <property type="term" value="C:endomembrane system"/>
    <property type="evidence" value="ECO:0007669"/>
    <property type="project" value="UniProtKB-SubCell"/>
</dbReference>
<dbReference type="InterPro" id="IPR007263">
    <property type="entry name" value="DCC1-like"/>
</dbReference>
<dbReference type="GO" id="GO:0015035">
    <property type="term" value="F:protein-disulfide reductase activity"/>
    <property type="evidence" value="ECO:0007669"/>
    <property type="project" value="InterPro"/>
</dbReference>
<dbReference type="Pfam" id="PF04134">
    <property type="entry name" value="DCC1-like"/>
    <property type="match status" value="1"/>
</dbReference>
<dbReference type="EMBL" id="CADCXN010000105">
    <property type="protein sequence ID" value="CAA9892556.1"/>
    <property type="molecule type" value="Genomic_DNA"/>
</dbReference>
<evidence type="ECO:0000256" key="5">
    <source>
        <dbReference type="SAM" id="Phobius"/>
    </source>
</evidence>
<dbReference type="AlphaFoldDB" id="A0A8S0X9Q3"/>
<evidence type="ECO:0000259" key="6">
    <source>
        <dbReference type="SMART" id="SM00752"/>
    </source>
</evidence>
<feature type="transmembrane region" description="Helical" evidence="5">
    <location>
        <begin position="21"/>
        <end position="43"/>
    </location>
</feature>
<feature type="transmembrane region" description="Helical" evidence="5">
    <location>
        <begin position="158"/>
        <end position="175"/>
    </location>
</feature>
<evidence type="ECO:0000313" key="7">
    <source>
        <dbReference type="EMBL" id="CAA9892556.1"/>
    </source>
</evidence>
<comment type="caution">
    <text evidence="7">The sequence shown here is derived from an EMBL/GenBank/DDBJ whole genome shotgun (WGS) entry which is preliminary data.</text>
</comment>
<dbReference type="PANTHER" id="PTHR39535:SF2">
    <property type="entry name" value="HTTM DOMAIN-CONTAINING PROTEIN"/>
    <property type="match status" value="1"/>
</dbReference>
<keyword evidence="3 5" id="KW-1133">Transmembrane helix</keyword>
<dbReference type="RefSeq" id="WP_174627314.1">
    <property type="nucleotide sequence ID" value="NZ_CADCXN010000105.1"/>
</dbReference>
<keyword evidence="8" id="KW-1185">Reference proteome</keyword>
<name>A0A8S0X9Q3_9GAMM</name>
<keyword evidence="2 5" id="KW-0812">Transmembrane</keyword>
<keyword evidence="4 5" id="KW-0472">Membrane</keyword>
<feature type="transmembrane region" description="Helical" evidence="5">
    <location>
        <begin position="216"/>
        <end position="233"/>
    </location>
</feature>